<feature type="region of interest" description="Disordered" evidence="4">
    <location>
        <begin position="588"/>
        <end position="618"/>
    </location>
</feature>
<evidence type="ECO:0000256" key="1">
    <source>
        <dbReference type="ARBA" id="ARBA00010322"/>
    </source>
</evidence>
<evidence type="ECO:0000256" key="2">
    <source>
        <dbReference type="ARBA" id="ARBA00022741"/>
    </source>
</evidence>
<dbReference type="PANTHER" id="PTHR12169:SF2">
    <property type="entry name" value="AFG1P"/>
    <property type="match status" value="1"/>
</dbReference>
<dbReference type="PANTHER" id="PTHR12169">
    <property type="entry name" value="ATPASE N2B"/>
    <property type="match status" value="1"/>
</dbReference>
<feature type="region of interest" description="Disordered" evidence="4">
    <location>
        <begin position="271"/>
        <end position="292"/>
    </location>
</feature>
<name>A0A8E2JD62_9PEZI</name>
<dbReference type="OrthoDB" id="548867at2759"/>
<dbReference type="GO" id="GO:0005524">
    <property type="term" value="F:ATP binding"/>
    <property type="evidence" value="ECO:0007669"/>
    <property type="project" value="UniProtKB-KW"/>
</dbReference>
<accession>A0A8E2JD62</accession>
<evidence type="ECO:0000313" key="5">
    <source>
        <dbReference type="EMBL" id="OCK78062.1"/>
    </source>
</evidence>
<gene>
    <name evidence="5" type="ORF">K432DRAFT_418228</name>
</gene>
<feature type="compositionally biased region" description="Basic and acidic residues" evidence="4">
    <location>
        <begin position="590"/>
        <end position="618"/>
    </location>
</feature>
<keyword evidence="2" id="KW-0547">Nucleotide-binding</keyword>
<proteinExistence type="inferred from homology"/>
<feature type="region of interest" description="Disordered" evidence="4">
    <location>
        <begin position="244"/>
        <end position="263"/>
    </location>
</feature>
<keyword evidence="3" id="KW-0067">ATP-binding</keyword>
<dbReference type="Proteomes" id="UP000250266">
    <property type="component" value="Unassembled WGS sequence"/>
</dbReference>
<reference evidence="5 6" key="1">
    <citation type="journal article" date="2016" name="Nat. Commun.">
        <title>Ectomycorrhizal ecology is imprinted in the genome of the dominant symbiotic fungus Cenococcum geophilum.</title>
        <authorList>
            <consortium name="DOE Joint Genome Institute"/>
            <person name="Peter M."/>
            <person name="Kohler A."/>
            <person name="Ohm R.A."/>
            <person name="Kuo A."/>
            <person name="Krutzmann J."/>
            <person name="Morin E."/>
            <person name="Arend M."/>
            <person name="Barry K.W."/>
            <person name="Binder M."/>
            <person name="Choi C."/>
            <person name="Clum A."/>
            <person name="Copeland A."/>
            <person name="Grisel N."/>
            <person name="Haridas S."/>
            <person name="Kipfer T."/>
            <person name="LaButti K."/>
            <person name="Lindquist E."/>
            <person name="Lipzen A."/>
            <person name="Maire R."/>
            <person name="Meier B."/>
            <person name="Mihaltcheva S."/>
            <person name="Molinier V."/>
            <person name="Murat C."/>
            <person name="Poggeler S."/>
            <person name="Quandt C.A."/>
            <person name="Sperisen C."/>
            <person name="Tritt A."/>
            <person name="Tisserant E."/>
            <person name="Crous P.W."/>
            <person name="Henrissat B."/>
            <person name="Nehls U."/>
            <person name="Egli S."/>
            <person name="Spatafora J.W."/>
            <person name="Grigoriev I.V."/>
            <person name="Martin F.M."/>
        </authorList>
    </citation>
    <scope>NUCLEOTIDE SEQUENCE [LARGE SCALE GENOMIC DNA]</scope>
    <source>
        <strain evidence="5 6">CBS 459.81</strain>
    </source>
</reference>
<feature type="compositionally biased region" description="Low complexity" evidence="4">
    <location>
        <begin position="282"/>
        <end position="292"/>
    </location>
</feature>
<evidence type="ECO:0000313" key="6">
    <source>
        <dbReference type="Proteomes" id="UP000250266"/>
    </source>
</evidence>
<sequence length="618" mass="68509">MHLHNTSSTGLTITNPLVLYRALLATHRILPDPSQHRLALHLQMLYEKLIDYEPTLEYSHRLNQLSRAVGGHNAPSTPFNPAKTGPRGIWSSLLAQKEKRHSLALTRVLTSHEAALQLNSPKALMLHGEVGTGKSMLIDLFADSRDMIQPSPILFLDEFQLPDRAASKIMSNLMIGFFQLGGVLITTSNRMPDELAKAAGIDFPPSSRLESLGWRFGTRGASGTDSQHGEFATFLEVLKARRDEQKNQDKSIPNETSTAQLSNLQHISSPTATDLSEADAQPPATSTTPSTSLPKHYILENFSTNPLSPWLNTPWTPSSILVYGRTVPIPRQLSGTTLWTFSELCGTNLEPADYITLAAIYHTIIQTSIPILTIFQKNEARRLITLLDALYEAQCKLVITAAADLDVDTIYPETFSEAYQDATFPFRPNIASYNPASSYTHTLFPDAFGDDPPDRAGVSFTDERRFGPAPDFNCTAAFTGEDERFAYKRATSRIWEMCSARLHERSGEGWWKPLGANVRRWEGGSPSDMSSAVSEGESRVVGEGKYEELFRYDTSPFRTATEPPPKIGWTHDWGTARWGKRAGVWGRGVEGLEERMKGNGKGKEKRVGQGGGEDKDDR</sequence>
<protein>
    <recommendedName>
        <fullName evidence="7">AAA+ ATPase domain-containing protein</fullName>
    </recommendedName>
</protein>
<organism evidence="5 6">
    <name type="scientific">Lepidopterella palustris CBS 459.81</name>
    <dbReference type="NCBI Taxonomy" id="1314670"/>
    <lineage>
        <taxon>Eukaryota</taxon>
        <taxon>Fungi</taxon>
        <taxon>Dikarya</taxon>
        <taxon>Ascomycota</taxon>
        <taxon>Pezizomycotina</taxon>
        <taxon>Dothideomycetes</taxon>
        <taxon>Pleosporomycetidae</taxon>
        <taxon>Mytilinidiales</taxon>
        <taxon>Argynnaceae</taxon>
        <taxon>Lepidopterella</taxon>
    </lineage>
</organism>
<dbReference type="SUPFAM" id="SSF52540">
    <property type="entry name" value="P-loop containing nucleoside triphosphate hydrolases"/>
    <property type="match status" value="1"/>
</dbReference>
<dbReference type="EMBL" id="KV745083">
    <property type="protein sequence ID" value="OCK78062.1"/>
    <property type="molecule type" value="Genomic_DNA"/>
</dbReference>
<dbReference type="Pfam" id="PF03969">
    <property type="entry name" value="AFG1_ATPase"/>
    <property type="match status" value="1"/>
</dbReference>
<dbReference type="AlphaFoldDB" id="A0A8E2JD62"/>
<evidence type="ECO:0000256" key="4">
    <source>
        <dbReference type="SAM" id="MobiDB-lite"/>
    </source>
</evidence>
<dbReference type="InterPro" id="IPR005654">
    <property type="entry name" value="ATPase_AFG1-like"/>
</dbReference>
<evidence type="ECO:0000256" key="3">
    <source>
        <dbReference type="ARBA" id="ARBA00022840"/>
    </source>
</evidence>
<dbReference type="GO" id="GO:0005739">
    <property type="term" value="C:mitochondrion"/>
    <property type="evidence" value="ECO:0007669"/>
    <property type="project" value="TreeGrafter"/>
</dbReference>
<dbReference type="InterPro" id="IPR027417">
    <property type="entry name" value="P-loop_NTPase"/>
</dbReference>
<keyword evidence="6" id="KW-1185">Reference proteome</keyword>
<dbReference type="GO" id="GO:0016887">
    <property type="term" value="F:ATP hydrolysis activity"/>
    <property type="evidence" value="ECO:0007669"/>
    <property type="project" value="InterPro"/>
</dbReference>
<feature type="compositionally biased region" description="Polar residues" evidence="4">
    <location>
        <begin position="250"/>
        <end position="263"/>
    </location>
</feature>
<evidence type="ECO:0008006" key="7">
    <source>
        <dbReference type="Google" id="ProtNLM"/>
    </source>
</evidence>
<comment type="similarity">
    <text evidence="1">Belongs to the AFG1 ATPase family.</text>
</comment>